<evidence type="ECO:0000256" key="3">
    <source>
        <dbReference type="ARBA" id="ARBA00022989"/>
    </source>
</evidence>
<evidence type="ECO:0000256" key="5">
    <source>
        <dbReference type="SAM" id="MobiDB-lite"/>
    </source>
</evidence>
<feature type="transmembrane region" description="Helical" evidence="6">
    <location>
        <begin position="407"/>
        <end position="431"/>
    </location>
</feature>
<feature type="transmembrane region" description="Helical" evidence="6">
    <location>
        <begin position="48"/>
        <end position="80"/>
    </location>
</feature>
<feature type="transmembrane region" description="Helical" evidence="6">
    <location>
        <begin position="371"/>
        <end position="395"/>
    </location>
</feature>
<dbReference type="SUPFAM" id="SSF51735">
    <property type="entry name" value="NAD(P)-binding Rossmann-fold domains"/>
    <property type="match status" value="1"/>
</dbReference>
<dbReference type="PROSITE" id="PS00216">
    <property type="entry name" value="SUGAR_TRANSPORT_1"/>
    <property type="match status" value="1"/>
</dbReference>
<dbReference type="EMBL" id="SWKU01000047">
    <property type="protein sequence ID" value="KAF2993819.1"/>
    <property type="molecule type" value="Genomic_DNA"/>
</dbReference>
<gene>
    <name evidence="8" type="ORF">E8E13_001739</name>
</gene>
<dbReference type="InterPro" id="IPR036291">
    <property type="entry name" value="NAD(P)-bd_dom_sf"/>
</dbReference>
<dbReference type="Pfam" id="PF01408">
    <property type="entry name" value="GFO_IDH_MocA"/>
    <property type="match status" value="1"/>
</dbReference>
<dbReference type="Proteomes" id="UP000801428">
    <property type="component" value="Unassembled WGS sequence"/>
</dbReference>
<reference evidence="8" key="1">
    <citation type="submission" date="2019-04" db="EMBL/GenBank/DDBJ databases">
        <title>Sequencing of skin fungus with MAO and IRED activity.</title>
        <authorList>
            <person name="Marsaioli A.J."/>
            <person name="Bonatto J.M.C."/>
            <person name="Reis Junior O."/>
        </authorList>
    </citation>
    <scope>NUCLEOTIDE SEQUENCE</scope>
    <source>
        <strain evidence="8">30M1</strain>
    </source>
</reference>
<feature type="transmembrane region" description="Helical" evidence="6">
    <location>
        <begin position="145"/>
        <end position="166"/>
    </location>
</feature>
<dbReference type="GO" id="GO:0005886">
    <property type="term" value="C:plasma membrane"/>
    <property type="evidence" value="ECO:0007669"/>
    <property type="project" value="TreeGrafter"/>
</dbReference>
<keyword evidence="9" id="KW-1185">Reference proteome</keyword>
<sequence length="854" mass="92768">MDTISSPLDETKGKDEEKNNGTTQIAPAATDLDFEEGHAPVLYSKRSIFFMVLFSGLAIGSDAYNSALMGQLLLLLSALYPDTLSVATQSQLTNAFIIGLILGMLAFGFVSDRLGRKSGAVLTTLFLSVGIIMTAVAHGTSDKGLFWMLTVSRGIAGFGAGGEYPVSGAGTAESTDDSPRARRHRGFIFAMVADVSASLGFIFSGLVPLLLLLCFHEREAHYEKIWRIAFALGVIPPVSIFWFRWRMAMSSAERRSSARNTILPYHLAIKRYWRPLLGSAAAWFIYNYIAYPFGLFSSSISASVNAGDSLVKSYGWGTLINCFYLPGGFIGGYLSDKIGRRKTMALGFGLQACLGFIMGGCLESIQKSTPLFIVLYGLFLTLGEVGPGATIVATSSEFVPTSIRGQMLGLCAAVSKAGAAIGTSVFKPILASYGDDTVRGNQAVFLIGSGFAVLGMLVAWFFIPANPPNLVEEDENWKIYLQDAGYEIQWGDDKAKDPKKVVFDAIAIIGQGAIGPRHTDAVLDVTGAALACIVDPHPDSAAKSIKYNCPIFASVDAMLQDKDVRIDAAIVCTPNHTHVALSQQLLLAGIHVLCEKPICTDIPSGLSLIQTTNVSNRKLLIGHHRRFNPFAVAVKQHLPSLGRIIAINGLWTLYKPSSYFDPPTEWRRLSSTGGPILINLIHEVDLLHYWYGPITRVYAEPAPKQRSFDAEEGAAITLRFESGMVGTFLLCDAVVSPYSFEGGTGENPNIPRTGKDFHRVFGTEGSLSVPDMTRWEYGDAEKSWSSELVGVKLEVPDMKVPFVEQIEHFLRVIRGEEKARCDGVEALRAVVVCEAVKMSMKERRPVEIAEISAT</sequence>
<dbReference type="InterPro" id="IPR005829">
    <property type="entry name" value="Sugar_transporter_CS"/>
</dbReference>
<evidence type="ECO:0000256" key="4">
    <source>
        <dbReference type="ARBA" id="ARBA00023136"/>
    </source>
</evidence>
<feature type="transmembrane region" description="Helical" evidence="6">
    <location>
        <begin position="443"/>
        <end position="463"/>
    </location>
</feature>
<keyword evidence="2 6" id="KW-0812">Transmembrane</keyword>
<evidence type="ECO:0000259" key="7">
    <source>
        <dbReference type="PROSITE" id="PS50850"/>
    </source>
</evidence>
<keyword evidence="4 6" id="KW-0472">Membrane</keyword>
<feature type="transmembrane region" description="Helical" evidence="6">
    <location>
        <begin position="119"/>
        <end position="139"/>
    </location>
</feature>
<dbReference type="Pfam" id="PF02894">
    <property type="entry name" value="GFO_IDH_MocA_C"/>
    <property type="match status" value="1"/>
</dbReference>
<dbReference type="AlphaFoldDB" id="A0A9P4W1Y9"/>
<organism evidence="8 9">
    <name type="scientific">Curvularia kusanoi</name>
    <name type="common">Cochliobolus kusanoi</name>
    <dbReference type="NCBI Taxonomy" id="90978"/>
    <lineage>
        <taxon>Eukaryota</taxon>
        <taxon>Fungi</taxon>
        <taxon>Dikarya</taxon>
        <taxon>Ascomycota</taxon>
        <taxon>Pezizomycotina</taxon>
        <taxon>Dothideomycetes</taxon>
        <taxon>Pleosporomycetidae</taxon>
        <taxon>Pleosporales</taxon>
        <taxon>Pleosporineae</taxon>
        <taxon>Pleosporaceae</taxon>
        <taxon>Curvularia</taxon>
    </lineage>
</organism>
<dbReference type="SUPFAM" id="SSF103473">
    <property type="entry name" value="MFS general substrate transporter"/>
    <property type="match status" value="1"/>
</dbReference>
<proteinExistence type="predicted"/>
<feature type="transmembrane region" description="Helical" evidence="6">
    <location>
        <begin position="92"/>
        <end position="110"/>
    </location>
</feature>
<dbReference type="Pfam" id="PF00083">
    <property type="entry name" value="Sugar_tr"/>
    <property type="match status" value="1"/>
</dbReference>
<dbReference type="SUPFAM" id="SSF55347">
    <property type="entry name" value="Glyceraldehyde-3-phosphate dehydrogenase-like, C-terminal domain"/>
    <property type="match status" value="1"/>
</dbReference>
<dbReference type="Gene3D" id="3.40.50.720">
    <property type="entry name" value="NAD(P)-binding Rossmann-like Domain"/>
    <property type="match status" value="1"/>
</dbReference>
<feature type="transmembrane region" description="Helical" evidence="6">
    <location>
        <begin position="314"/>
        <end position="334"/>
    </location>
</feature>
<evidence type="ECO:0000313" key="9">
    <source>
        <dbReference type="Proteomes" id="UP000801428"/>
    </source>
</evidence>
<dbReference type="InterPro" id="IPR036259">
    <property type="entry name" value="MFS_trans_sf"/>
</dbReference>
<comment type="subcellular location">
    <subcellularLocation>
        <location evidence="1">Membrane</location>
        <topology evidence="1">Multi-pass membrane protein</topology>
    </subcellularLocation>
</comment>
<feature type="transmembrane region" description="Helical" evidence="6">
    <location>
        <begin position="225"/>
        <end position="245"/>
    </location>
</feature>
<feature type="region of interest" description="Disordered" evidence="5">
    <location>
        <begin position="1"/>
        <end position="27"/>
    </location>
</feature>
<evidence type="ECO:0000256" key="1">
    <source>
        <dbReference type="ARBA" id="ARBA00004141"/>
    </source>
</evidence>
<dbReference type="InterPro" id="IPR000683">
    <property type="entry name" value="Gfo/Idh/MocA-like_OxRdtase_N"/>
</dbReference>
<dbReference type="InterPro" id="IPR004104">
    <property type="entry name" value="Gfo/Idh/MocA-like_OxRdtase_C"/>
</dbReference>
<evidence type="ECO:0000256" key="2">
    <source>
        <dbReference type="ARBA" id="ARBA00022692"/>
    </source>
</evidence>
<dbReference type="PROSITE" id="PS50850">
    <property type="entry name" value="MFS"/>
    <property type="match status" value="1"/>
</dbReference>
<dbReference type="PANTHER" id="PTHR23508:SF10">
    <property type="entry name" value="CARBOXYLIC ACID TRANSPORTER PROTEIN HOMOLOG"/>
    <property type="match status" value="1"/>
</dbReference>
<evidence type="ECO:0000256" key="6">
    <source>
        <dbReference type="SAM" id="Phobius"/>
    </source>
</evidence>
<protein>
    <recommendedName>
        <fullName evidence="7">Major facilitator superfamily (MFS) profile domain-containing protein</fullName>
    </recommendedName>
</protein>
<feature type="transmembrane region" description="Helical" evidence="6">
    <location>
        <begin position="187"/>
        <end position="213"/>
    </location>
</feature>
<feature type="transmembrane region" description="Helical" evidence="6">
    <location>
        <begin position="276"/>
        <end position="294"/>
    </location>
</feature>
<feature type="compositionally biased region" description="Basic and acidic residues" evidence="5">
    <location>
        <begin position="9"/>
        <end position="19"/>
    </location>
</feature>
<dbReference type="OrthoDB" id="2153661at2759"/>
<feature type="domain" description="Major facilitator superfamily (MFS) profile" evidence="7">
    <location>
        <begin position="48"/>
        <end position="467"/>
    </location>
</feature>
<keyword evidence="3 6" id="KW-1133">Transmembrane helix</keyword>
<dbReference type="GO" id="GO:0000166">
    <property type="term" value="F:nucleotide binding"/>
    <property type="evidence" value="ECO:0007669"/>
    <property type="project" value="InterPro"/>
</dbReference>
<dbReference type="InterPro" id="IPR005828">
    <property type="entry name" value="MFS_sugar_transport-like"/>
</dbReference>
<dbReference type="Gene3D" id="1.20.1250.20">
    <property type="entry name" value="MFS general substrate transporter like domains"/>
    <property type="match status" value="1"/>
</dbReference>
<comment type="caution">
    <text evidence="8">The sequence shown here is derived from an EMBL/GenBank/DDBJ whole genome shotgun (WGS) entry which is preliminary data.</text>
</comment>
<accession>A0A9P4W1Y9</accession>
<dbReference type="Gene3D" id="3.30.360.10">
    <property type="entry name" value="Dihydrodipicolinate Reductase, domain 2"/>
    <property type="match status" value="1"/>
</dbReference>
<evidence type="ECO:0000313" key="8">
    <source>
        <dbReference type="EMBL" id="KAF2993819.1"/>
    </source>
</evidence>
<name>A0A9P4W1Y9_CURKU</name>
<dbReference type="InterPro" id="IPR020846">
    <property type="entry name" value="MFS_dom"/>
</dbReference>
<dbReference type="GO" id="GO:0046943">
    <property type="term" value="F:carboxylic acid transmembrane transporter activity"/>
    <property type="evidence" value="ECO:0007669"/>
    <property type="project" value="TreeGrafter"/>
</dbReference>
<dbReference type="PANTHER" id="PTHR23508">
    <property type="entry name" value="CARBOXYLIC ACID TRANSPORTER PROTEIN HOMOLOG"/>
    <property type="match status" value="1"/>
</dbReference>